<dbReference type="Proteomes" id="UP001446871">
    <property type="component" value="Unassembled WGS sequence"/>
</dbReference>
<gene>
    <name evidence="2" type="ORF">PG996_006759</name>
</gene>
<keyword evidence="1" id="KW-0472">Membrane</keyword>
<evidence type="ECO:0000313" key="2">
    <source>
        <dbReference type="EMBL" id="KAK8067647.1"/>
    </source>
</evidence>
<feature type="transmembrane region" description="Helical" evidence="1">
    <location>
        <begin position="203"/>
        <end position="226"/>
    </location>
</feature>
<evidence type="ECO:0000256" key="1">
    <source>
        <dbReference type="SAM" id="Phobius"/>
    </source>
</evidence>
<dbReference type="EMBL" id="JAQQWM010000004">
    <property type="protein sequence ID" value="KAK8067647.1"/>
    <property type="molecule type" value="Genomic_DNA"/>
</dbReference>
<protein>
    <submittedName>
        <fullName evidence="2">Uncharacterized protein</fullName>
    </submittedName>
</protein>
<accession>A0ABR1V8Y8</accession>
<organism evidence="2 3">
    <name type="scientific">Apiospora saccharicola</name>
    <dbReference type="NCBI Taxonomy" id="335842"/>
    <lineage>
        <taxon>Eukaryota</taxon>
        <taxon>Fungi</taxon>
        <taxon>Dikarya</taxon>
        <taxon>Ascomycota</taxon>
        <taxon>Pezizomycotina</taxon>
        <taxon>Sordariomycetes</taxon>
        <taxon>Xylariomycetidae</taxon>
        <taxon>Amphisphaeriales</taxon>
        <taxon>Apiosporaceae</taxon>
        <taxon>Apiospora</taxon>
    </lineage>
</organism>
<name>A0ABR1V8Y8_9PEZI</name>
<keyword evidence="1" id="KW-1133">Transmembrane helix</keyword>
<evidence type="ECO:0000313" key="3">
    <source>
        <dbReference type="Proteomes" id="UP001446871"/>
    </source>
</evidence>
<sequence length="230" mass="25381">MDANDNYFCYWEKQNGGKHCGWSGGFENQYSGFYEWWTNTCDEDAVGVTFGTDVGEYLGWGVDGGWACWGTRGKLDHIKERLDSTRVRSADYGLGDAHVVVFNDGACCWDLLDQYPDLEELLEEQNNGDVIFVAMNPYRGNEYFVVLANAEVHIRASAIVERDVVNVLEAYPNMEVISSTLVTRDTTVGTQVGLPKQARRREFLRGIATSVAGGAASALVTAAFGACNVM</sequence>
<keyword evidence="1" id="KW-0812">Transmembrane</keyword>
<keyword evidence="3" id="KW-1185">Reference proteome</keyword>
<reference evidence="2 3" key="1">
    <citation type="submission" date="2023-01" db="EMBL/GenBank/DDBJ databases">
        <title>Analysis of 21 Apiospora genomes using comparative genomics revels a genus with tremendous synthesis potential of carbohydrate active enzymes and secondary metabolites.</title>
        <authorList>
            <person name="Sorensen T."/>
        </authorList>
    </citation>
    <scope>NUCLEOTIDE SEQUENCE [LARGE SCALE GENOMIC DNA]</scope>
    <source>
        <strain evidence="2 3">CBS 83171</strain>
    </source>
</reference>
<proteinExistence type="predicted"/>
<comment type="caution">
    <text evidence="2">The sequence shown here is derived from an EMBL/GenBank/DDBJ whole genome shotgun (WGS) entry which is preliminary data.</text>
</comment>